<evidence type="ECO:0000313" key="2">
    <source>
        <dbReference type="EMBL" id="GAA4093241.1"/>
    </source>
</evidence>
<comment type="caution">
    <text evidence="2">The sequence shown here is derived from an EMBL/GenBank/DDBJ whole genome shotgun (WGS) entry which is preliminary data.</text>
</comment>
<evidence type="ECO:0000259" key="1">
    <source>
        <dbReference type="Pfam" id="PF09348"/>
    </source>
</evidence>
<reference evidence="3" key="1">
    <citation type="journal article" date="2019" name="Int. J. Syst. Evol. Microbiol.">
        <title>The Global Catalogue of Microorganisms (GCM) 10K type strain sequencing project: providing services to taxonomists for standard genome sequencing and annotation.</title>
        <authorList>
            <consortium name="The Broad Institute Genomics Platform"/>
            <consortium name="The Broad Institute Genome Sequencing Center for Infectious Disease"/>
            <person name="Wu L."/>
            <person name="Ma J."/>
        </authorList>
    </citation>
    <scope>NUCLEOTIDE SEQUENCE [LARGE SCALE GENOMIC DNA]</scope>
    <source>
        <strain evidence="3">JCM 16702</strain>
    </source>
</reference>
<evidence type="ECO:0000313" key="3">
    <source>
        <dbReference type="Proteomes" id="UP001500683"/>
    </source>
</evidence>
<dbReference type="Proteomes" id="UP001500683">
    <property type="component" value="Unassembled WGS sequence"/>
</dbReference>
<feature type="domain" description="DUF1990" evidence="1">
    <location>
        <begin position="112"/>
        <end position="182"/>
    </location>
</feature>
<protein>
    <recommendedName>
        <fullName evidence="1">DUF1990 domain-containing protein</fullName>
    </recommendedName>
</protein>
<organism evidence="2 3">
    <name type="scientific">Actinomadura miaoliensis</name>
    <dbReference type="NCBI Taxonomy" id="430685"/>
    <lineage>
        <taxon>Bacteria</taxon>
        <taxon>Bacillati</taxon>
        <taxon>Actinomycetota</taxon>
        <taxon>Actinomycetes</taxon>
        <taxon>Streptosporangiales</taxon>
        <taxon>Thermomonosporaceae</taxon>
        <taxon>Actinomadura</taxon>
    </lineage>
</organism>
<accession>A0ABP7WNW4</accession>
<proteinExistence type="predicted"/>
<sequence>MVRWPVGIGLAAWRWLRGSRGVARRRLRTSVVAEIERIPERGGDRLQHPRQGAGPAFQRRYTVRITGSPLSAEELIGRLCADINAASPVEFAVFDKTSGDARCLDVGDEYDVHMPGPWNCPVRVVEREPRSFRFATLEGHIEAGEIEFRAVNTRDGDVVFTIESWARSGSRLADVLYDRLRIAKEMQLHMWTHFCSRVAEMAGGRVTGEVEVHTERAEVAGDSRLHAQHLTQLATTAFTRLFTTAARLRGGRPLHPKGLVCDATLLLHGTSRPWGVSFLDDAAELRGLARLSRSVGLPPPLPDVLGLALRWRQPADVSPGSGGGSPDGEPAVAELLLATTGHGLLGRHLPRPAIRWSPAFYGSLLPYAAGDRRVFLGAVARRPCIVPAGDAALAGAVGESPLPLDLVIATEFGSWERFGELLLTGPARSDDSAPMRFAPARHQIPGLPPAGALQQIRGPAYAAVRQVAGPADDVTL</sequence>
<keyword evidence="3" id="KW-1185">Reference proteome</keyword>
<dbReference type="EMBL" id="BAAAZG010000048">
    <property type="protein sequence ID" value="GAA4093241.1"/>
    <property type="molecule type" value="Genomic_DNA"/>
</dbReference>
<dbReference type="InterPro" id="IPR018960">
    <property type="entry name" value="DUF1990"/>
</dbReference>
<dbReference type="Pfam" id="PF09348">
    <property type="entry name" value="DUF1990"/>
    <property type="match status" value="1"/>
</dbReference>
<name>A0ABP7WNW4_9ACTN</name>
<gene>
    <name evidence="2" type="ORF">GCM10022214_64000</name>
</gene>